<dbReference type="VEuPathDB" id="TriTrypDB:TcCLB.506629.160"/>
<evidence type="ECO:0000256" key="1">
    <source>
        <dbReference type="SAM" id="MobiDB-lite"/>
    </source>
</evidence>
<accession>A0A2V2VLX3</accession>
<dbReference type="VEuPathDB" id="TriTrypDB:Tc_MARK_4142"/>
<dbReference type="VEuPathDB" id="TriTrypDB:C4B63_19g39"/>
<feature type="region of interest" description="Disordered" evidence="1">
    <location>
        <begin position="1"/>
        <end position="25"/>
    </location>
</feature>
<protein>
    <submittedName>
        <fullName evidence="2">Uncharacterized protein</fullName>
    </submittedName>
</protein>
<evidence type="ECO:0000313" key="2">
    <source>
        <dbReference type="EMBL" id="PWU96208.1"/>
    </source>
</evidence>
<name>A0A2V2VLX3_TRYCR</name>
<evidence type="ECO:0000313" key="3">
    <source>
        <dbReference type="Proteomes" id="UP000246121"/>
    </source>
</evidence>
<proteinExistence type="predicted"/>
<dbReference type="VEuPathDB" id="TriTrypDB:TcYC6_0074130"/>
<dbReference type="VEuPathDB" id="TriTrypDB:TCSYLVIO_005479"/>
<dbReference type="VEuPathDB" id="TriTrypDB:TcCLB.506367.89"/>
<dbReference type="VEuPathDB" id="TriTrypDB:BCY84_14776"/>
<reference evidence="2 3" key="1">
    <citation type="journal article" date="2018" name="Microb. Genom.">
        <title>Expanding an expanded genome: long-read sequencing of Trypanosoma cruzi.</title>
        <authorList>
            <person name="Berna L."/>
            <person name="Rodriguez M."/>
            <person name="Chiribao M.L."/>
            <person name="Parodi-Talice A."/>
            <person name="Pita S."/>
            <person name="Rijo G."/>
            <person name="Alvarez-Valin F."/>
            <person name="Robello C."/>
        </authorList>
    </citation>
    <scope>NUCLEOTIDE SEQUENCE [LARGE SCALE GENOMIC DNA]</scope>
    <source>
        <strain evidence="2 3">Dm28c</strain>
    </source>
</reference>
<feature type="region of interest" description="Disordered" evidence="1">
    <location>
        <begin position="145"/>
        <end position="177"/>
    </location>
</feature>
<dbReference type="VEuPathDB" id="TriTrypDB:TcBrA4_0057320"/>
<dbReference type="AlphaFoldDB" id="A0A2V2VLX3"/>
<dbReference type="EMBL" id="PRFA01000019">
    <property type="protein sequence ID" value="PWU96208.1"/>
    <property type="molecule type" value="Genomic_DNA"/>
</dbReference>
<sequence length="228" mass="25325">MKRERQFTVNDEDAQRRRVQTDSGDDETLLKEEILTVEETQTVLVRLPCLDFFRDAHICEEAAANGRAEATHEGDERHPSRFRADGLTFKSGTLETAHPVVVLRTKEYGEMEFEGSWVDSHEKSFFGAPSSNRVVVQLCERGDEQTEKRIHGSVHDASGSGSGAFNEPRSVSDKRGASTGVGVASLLKHPSVGITADEARGRKRARNESWGYGRIDVPCATLVLRRVK</sequence>
<feature type="compositionally biased region" description="Basic and acidic residues" evidence="1">
    <location>
        <begin position="145"/>
        <end position="154"/>
    </location>
</feature>
<dbReference type="VEuPathDB" id="TriTrypDB:ECC02_007545"/>
<organism evidence="2 3">
    <name type="scientific">Trypanosoma cruzi</name>
    <dbReference type="NCBI Taxonomy" id="5693"/>
    <lineage>
        <taxon>Eukaryota</taxon>
        <taxon>Discoba</taxon>
        <taxon>Euglenozoa</taxon>
        <taxon>Kinetoplastea</taxon>
        <taxon>Metakinetoplastina</taxon>
        <taxon>Trypanosomatida</taxon>
        <taxon>Trypanosomatidae</taxon>
        <taxon>Trypanosoma</taxon>
        <taxon>Schizotrypanum</taxon>
    </lineage>
</organism>
<comment type="caution">
    <text evidence="2">The sequence shown here is derived from an EMBL/GenBank/DDBJ whole genome shotgun (WGS) entry which is preliminary data.</text>
</comment>
<dbReference type="VEuPathDB" id="TriTrypDB:TcCL_NonESM01373"/>
<dbReference type="VEuPathDB" id="TriTrypDB:C3747_9g91"/>
<gene>
    <name evidence="2" type="ORF">C4B63_19g39</name>
</gene>
<dbReference type="VEuPathDB" id="TriTrypDB:TcG_01707"/>
<dbReference type="Proteomes" id="UP000246121">
    <property type="component" value="Unassembled WGS sequence"/>
</dbReference>